<dbReference type="EMBL" id="QTSX02004410">
    <property type="protein sequence ID" value="KAJ9064842.1"/>
    <property type="molecule type" value="Genomic_DNA"/>
</dbReference>
<evidence type="ECO:0000313" key="2">
    <source>
        <dbReference type="Proteomes" id="UP001165960"/>
    </source>
</evidence>
<proteinExistence type="predicted"/>
<comment type="caution">
    <text evidence="1">The sequence shown here is derived from an EMBL/GenBank/DDBJ whole genome shotgun (WGS) entry which is preliminary data.</text>
</comment>
<reference evidence="1" key="1">
    <citation type="submission" date="2022-04" db="EMBL/GenBank/DDBJ databases">
        <title>Genome of the entomopathogenic fungus Entomophthora muscae.</title>
        <authorList>
            <person name="Elya C."/>
            <person name="Lovett B.R."/>
            <person name="Lee E."/>
            <person name="Macias A.M."/>
            <person name="Hajek A.E."/>
            <person name="De Bivort B.L."/>
            <person name="Kasson M.T."/>
            <person name="De Fine Licht H.H."/>
            <person name="Stajich J.E."/>
        </authorList>
    </citation>
    <scope>NUCLEOTIDE SEQUENCE</scope>
    <source>
        <strain evidence="1">Berkeley</strain>
    </source>
</reference>
<evidence type="ECO:0000313" key="1">
    <source>
        <dbReference type="EMBL" id="KAJ9064842.1"/>
    </source>
</evidence>
<protein>
    <submittedName>
        <fullName evidence="1">Uncharacterized protein</fullName>
    </submittedName>
</protein>
<gene>
    <name evidence="1" type="ORF">DSO57_1026054</name>
</gene>
<name>A0ACC2SRE6_9FUNG</name>
<organism evidence="1 2">
    <name type="scientific">Entomophthora muscae</name>
    <dbReference type="NCBI Taxonomy" id="34485"/>
    <lineage>
        <taxon>Eukaryota</taxon>
        <taxon>Fungi</taxon>
        <taxon>Fungi incertae sedis</taxon>
        <taxon>Zoopagomycota</taxon>
        <taxon>Entomophthoromycotina</taxon>
        <taxon>Entomophthoromycetes</taxon>
        <taxon>Entomophthorales</taxon>
        <taxon>Entomophthoraceae</taxon>
        <taxon>Entomophthora</taxon>
    </lineage>
</organism>
<sequence length="169" mass="18243">MKILGGAIPEMCSLTYAERVEEKIVQLRASSTNFKAHNKRKAPIKRTANLIAAACTKRAASTRSMNAHNNPSAMNTNLPLSNGASNQVTNPVPRNSVPPGLNFDLDDISDIFDDSMLANLLNTAPASSTNTTSQLVTLNPPKATSQNKPEVISLDDVLSLSDWDDDDFM</sequence>
<keyword evidence="2" id="KW-1185">Reference proteome</keyword>
<dbReference type="Proteomes" id="UP001165960">
    <property type="component" value="Unassembled WGS sequence"/>
</dbReference>
<accession>A0ACC2SRE6</accession>